<dbReference type="CDD" id="cd20694">
    <property type="entry name" value="CdiI_Ct-like"/>
    <property type="match status" value="1"/>
</dbReference>
<name>A0A2S7K725_9PROT</name>
<protein>
    <submittedName>
        <fullName evidence="1">Uncharacterized protein</fullName>
    </submittedName>
</protein>
<dbReference type="AlphaFoldDB" id="A0A2S7K725"/>
<dbReference type="SUPFAM" id="SSF48371">
    <property type="entry name" value="ARM repeat"/>
    <property type="match status" value="1"/>
</dbReference>
<dbReference type="OrthoDB" id="1456570at2"/>
<evidence type="ECO:0000313" key="2">
    <source>
        <dbReference type="Proteomes" id="UP000239504"/>
    </source>
</evidence>
<keyword evidence="2" id="KW-1185">Reference proteome</keyword>
<organism evidence="1 2">
    <name type="scientific">Hyphococcus luteus</name>
    <dbReference type="NCBI Taxonomy" id="2058213"/>
    <lineage>
        <taxon>Bacteria</taxon>
        <taxon>Pseudomonadati</taxon>
        <taxon>Pseudomonadota</taxon>
        <taxon>Alphaproteobacteria</taxon>
        <taxon>Parvularculales</taxon>
        <taxon>Parvularculaceae</taxon>
        <taxon>Hyphococcus</taxon>
    </lineage>
</organism>
<proteinExistence type="predicted"/>
<evidence type="ECO:0000313" key="1">
    <source>
        <dbReference type="EMBL" id="PQA88282.1"/>
    </source>
</evidence>
<dbReference type="Proteomes" id="UP000239504">
    <property type="component" value="Unassembled WGS sequence"/>
</dbReference>
<accession>A0A2S7K725</accession>
<comment type="caution">
    <text evidence="1">The sequence shown here is derived from an EMBL/GenBank/DDBJ whole genome shotgun (WGS) entry which is preliminary data.</text>
</comment>
<sequence>MTDQDQTKDDDDTPLEYLAMLPIDFSMNPPEDVNVESVCIALSSHSDVFVRGNAILGFGHLSRTLGKLDEKKVKPIIEAALRDRDAFVRGQAHAAMDDIENFLGWTFNRKRPRVSIPAPRTIITKAVYCVCLVLDEESNILVERHDLPGVAAPADKLPGVRAPSDKFAPDPRGLSHGYEWRLPGYSLMREPPPRAKKLEELWMARQKKVWLNVSNEFNESAIVQALTLKGAEDHKYLDWLEIICCAYLCDRVDNVWPPEEGIAQKWLTEEQFMAGFPVGAHDRYVYALFREFMTDQ</sequence>
<reference evidence="1 2" key="1">
    <citation type="submission" date="2017-12" db="EMBL/GenBank/DDBJ databases">
        <authorList>
            <person name="Hurst M.R.H."/>
        </authorList>
    </citation>
    <scope>NUCLEOTIDE SEQUENCE [LARGE SCALE GENOMIC DNA]</scope>
    <source>
        <strain evidence="1 2">SY-3-19</strain>
    </source>
</reference>
<gene>
    <name evidence="1" type="ORF">CW354_08260</name>
</gene>
<dbReference type="EMBL" id="PJCH01000005">
    <property type="protein sequence ID" value="PQA88282.1"/>
    <property type="molecule type" value="Genomic_DNA"/>
</dbReference>
<dbReference type="RefSeq" id="WP_104829527.1">
    <property type="nucleotide sequence ID" value="NZ_PJCH01000005.1"/>
</dbReference>
<dbReference type="InterPro" id="IPR016024">
    <property type="entry name" value="ARM-type_fold"/>
</dbReference>
<dbReference type="InterPro" id="IPR049796">
    <property type="entry name" value="CdiI_Ct-like"/>
</dbReference>